<gene>
    <name evidence="7" type="ORF">DESUT3_29090</name>
</gene>
<organism evidence="7 8">
    <name type="scientific">Desulfuromonas versatilis</name>
    <dbReference type="NCBI Taxonomy" id="2802975"/>
    <lineage>
        <taxon>Bacteria</taxon>
        <taxon>Pseudomonadati</taxon>
        <taxon>Thermodesulfobacteriota</taxon>
        <taxon>Desulfuromonadia</taxon>
        <taxon>Desulfuromonadales</taxon>
        <taxon>Desulfuromonadaceae</taxon>
        <taxon>Desulfuromonas</taxon>
    </lineage>
</organism>
<evidence type="ECO:0000256" key="1">
    <source>
        <dbReference type="ARBA" id="ARBA00022491"/>
    </source>
</evidence>
<dbReference type="PANTHER" id="PTHR30204:SF69">
    <property type="entry name" value="MERR-FAMILY TRANSCRIPTIONAL REGULATOR"/>
    <property type="match status" value="1"/>
</dbReference>
<evidence type="ECO:0000256" key="4">
    <source>
        <dbReference type="ARBA" id="ARBA00023163"/>
    </source>
</evidence>
<keyword evidence="3" id="KW-0238">DNA-binding</keyword>
<dbReference type="EMBL" id="AP024355">
    <property type="protein sequence ID" value="BCR05840.1"/>
    <property type="molecule type" value="Genomic_DNA"/>
</dbReference>
<dbReference type="InterPro" id="IPR000551">
    <property type="entry name" value="MerR-type_HTH_dom"/>
</dbReference>
<dbReference type="RefSeq" id="WP_221249238.1">
    <property type="nucleotide sequence ID" value="NZ_AP024355.1"/>
</dbReference>
<accession>A0ABM8HXK5</accession>
<feature type="coiled-coil region" evidence="5">
    <location>
        <begin position="103"/>
        <end position="130"/>
    </location>
</feature>
<dbReference type="Pfam" id="PF13411">
    <property type="entry name" value="MerR_1"/>
    <property type="match status" value="1"/>
</dbReference>
<keyword evidence="5" id="KW-0175">Coiled coil</keyword>
<name>A0ABM8HXK5_9BACT</name>
<keyword evidence="4" id="KW-0804">Transcription</keyword>
<dbReference type="Proteomes" id="UP001319827">
    <property type="component" value="Chromosome"/>
</dbReference>
<dbReference type="SUPFAM" id="SSF46955">
    <property type="entry name" value="Putative DNA-binding domain"/>
    <property type="match status" value="1"/>
</dbReference>
<feature type="domain" description="HTH merR-type" evidence="6">
    <location>
        <begin position="10"/>
        <end position="77"/>
    </location>
</feature>
<dbReference type="CDD" id="cd00592">
    <property type="entry name" value="HTH_MerR-like"/>
    <property type="match status" value="1"/>
</dbReference>
<keyword evidence="2" id="KW-0805">Transcription regulation</keyword>
<evidence type="ECO:0000256" key="2">
    <source>
        <dbReference type="ARBA" id="ARBA00023015"/>
    </source>
</evidence>
<evidence type="ECO:0000313" key="8">
    <source>
        <dbReference type="Proteomes" id="UP001319827"/>
    </source>
</evidence>
<sequence length="136" mass="15584">MQPSADAPVQIGEVARRLGITTRTIRYYEEIGLMGPPERLVGGTRMYGRNDILRLRFILKLKELGITLKEMQELAENFDIHDQSFDRITPKLLEILDGHIGKVDQKIANLTSLRREIVDYRDRIAEILSDQAPPAR</sequence>
<dbReference type="InterPro" id="IPR047057">
    <property type="entry name" value="MerR_fam"/>
</dbReference>
<evidence type="ECO:0000256" key="5">
    <source>
        <dbReference type="SAM" id="Coils"/>
    </source>
</evidence>
<proteinExistence type="predicted"/>
<dbReference type="PROSITE" id="PS00552">
    <property type="entry name" value="HTH_MERR_1"/>
    <property type="match status" value="1"/>
</dbReference>
<evidence type="ECO:0000313" key="7">
    <source>
        <dbReference type="EMBL" id="BCR05840.1"/>
    </source>
</evidence>
<dbReference type="Gene3D" id="1.10.1660.10">
    <property type="match status" value="1"/>
</dbReference>
<keyword evidence="8" id="KW-1185">Reference proteome</keyword>
<dbReference type="InterPro" id="IPR009061">
    <property type="entry name" value="DNA-bd_dom_put_sf"/>
</dbReference>
<dbReference type="PANTHER" id="PTHR30204">
    <property type="entry name" value="REDOX-CYCLING DRUG-SENSING TRANSCRIPTIONAL ACTIVATOR SOXR"/>
    <property type="match status" value="1"/>
</dbReference>
<evidence type="ECO:0000256" key="3">
    <source>
        <dbReference type="ARBA" id="ARBA00023125"/>
    </source>
</evidence>
<dbReference type="PRINTS" id="PR00040">
    <property type="entry name" value="HTHMERR"/>
</dbReference>
<protein>
    <submittedName>
        <fullName evidence="7">MerR family transcriptional regulator</fullName>
    </submittedName>
</protein>
<evidence type="ECO:0000259" key="6">
    <source>
        <dbReference type="PROSITE" id="PS50937"/>
    </source>
</evidence>
<reference evidence="7 8" key="2">
    <citation type="journal article" date="2021" name="Int. J. Syst. Evol. Microbiol.">
        <title>Isolation and Polyphasic Characterization of Desulfuromonas versatilis sp. Nov., an Electrogenic Bacteria Capable of Versatile Metabolism Isolated from a Graphene Oxide-Reducing Enrichment Culture.</title>
        <authorList>
            <person name="Xie L."/>
            <person name="Yoshida N."/>
            <person name="Ishii S."/>
            <person name="Meng L."/>
        </authorList>
    </citation>
    <scope>NUCLEOTIDE SEQUENCE [LARGE SCALE GENOMIC DNA]</scope>
    <source>
        <strain evidence="7 8">NIT-T3</strain>
    </source>
</reference>
<keyword evidence="1" id="KW-0678">Repressor</keyword>
<dbReference type="SMART" id="SM00422">
    <property type="entry name" value="HTH_MERR"/>
    <property type="match status" value="1"/>
</dbReference>
<dbReference type="PROSITE" id="PS50937">
    <property type="entry name" value="HTH_MERR_2"/>
    <property type="match status" value="1"/>
</dbReference>
<reference evidence="7 8" key="1">
    <citation type="journal article" date="2016" name="C (Basel)">
        <title>Selective Growth of and Electricity Production by Marine Exoelectrogenic Bacteria in Self-Aggregated Hydrogel of Microbially Reduced Graphene Oxide.</title>
        <authorList>
            <person name="Yoshida N."/>
            <person name="Goto Y."/>
            <person name="Miyata Y."/>
        </authorList>
    </citation>
    <scope>NUCLEOTIDE SEQUENCE [LARGE SCALE GENOMIC DNA]</scope>
    <source>
        <strain evidence="7 8">NIT-T3</strain>
    </source>
</reference>